<dbReference type="EMBL" id="AP018164">
    <property type="protein sequence ID" value="BAX91160.1"/>
    <property type="molecule type" value="Genomic_DNA"/>
</dbReference>
<feature type="compositionally biased region" description="Basic and acidic residues" evidence="1">
    <location>
        <begin position="374"/>
        <end position="390"/>
    </location>
</feature>
<dbReference type="Proteomes" id="UP000217736">
    <property type="component" value="Chromosome"/>
</dbReference>
<dbReference type="KEGG" id="mshg:MSG_01001"/>
<proteinExistence type="predicted"/>
<feature type="compositionally biased region" description="Acidic residues" evidence="1">
    <location>
        <begin position="356"/>
        <end position="373"/>
    </location>
</feature>
<keyword evidence="3" id="KW-1185">Reference proteome</keyword>
<feature type="compositionally biased region" description="Acidic residues" evidence="1">
    <location>
        <begin position="391"/>
        <end position="400"/>
    </location>
</feature>
<accession>A0A1Z4EDZ3</accession>
<reference evidence="3" key="1">
    <citation type="submission" date="2017-06" db="EMBL/GenBank/DDBJ databases">
        <title>Complete Genome Sequence of Mycobacterium shigaense.</title>
        <authorList>
            <person name="Fukano H."/>
            <person name="Yoshida M."/>
            <person name="Kazumi Y."/>
            <person name="Ogura Y."/>
            <person name="Mitarai S."/>
            <person name="Hayashi T."/>
            <person name="Hoshino Y."/>
        </authorList>
    </citation>
    <scope>NUCLEOTIDE SEQUENCE [LARGE SCALE GENOMIC DNA]</scope>
    <source>
        <strain evidence="3">UN-152</strain>
    </source>
</reference>
<evidence type="ECO:0000313" key="3">
    <source>
        <dbReference type="Proteomes" id="UP000217736"/>
    </source>
</evidence>
<organism evidence="2 3">
    <name type="scientific">Mycobacterium shigaense</name>
    <dbReference type="NCBI Taxonomy" id="722731"/>
    <lineage>
        <taxon>Bacteria</taxon>
        <taxon>Bacillati</taxon>
        <taxon>Actinomycetota</taxon>
        <taxon>Actinomycetes</taxon>
        <taxon>Mycobacteriales</taxon>
        <taxon>Mycobacteriaceae</taxon>
        <taxon>Mycobacterium</taxon>
        <taxon>Mycobacterium simiae complex</taxon>
    </lineage>
</organism>
<dbReference type="RefSeq" id="WP_096437574.1">
    <property type="nucleotide sequence ID" value="NZ_AP018164.1"/>
</dbReference>
<feature type="region of interest" description="Disordered" evidence="1">
    <location>
        <begin position="344"/>
        <end position="473"/>
    </location>
</feature>
<evidence type="ECO:0000256" key="1">
    <source>
        <dbReference type="SAM" id="MobiDB-lite"/>
    </source>
</evidence>
<feature type="compositionally biased region" description="Low complexity" evidence="1">
    <location>
        <begin position="426"/>
        <end position="437"/>
    </location>
</feature>
<dbReference type="AlphaFoldDB" id="A0A1Z4EDZ3"/>
<evidence type="ECO:0000313" key="2">
    <source>
        <dbReference type="EMBL" id="BAX91160.1"/>
    </source>
</evidence>
<protein>
    <submittedName>
        <fullName evidence="2">Uncharacterized protein</fullName>
    </submittedName>
</protein>
<dbReference type="OrthoDB" id="4727254at2"/>
<name>A0A1Z4EDZ3_9MYCO</name>
<gene>
    <name evidence="2" type="ORF">MSG_01001</name>
</gene>
<sequence length="473" mass="47977">MVERLDVAERLAEGRVAVEHTQAYVRACHALGYQQPDLTSSPSQVRDQFDSEDALDLRVLDRDCAQLRAAGDAVAEGLRIQRAQAGELAAGWTGPAGEAAGRFLQRHCDAANMVVTEVRAAAQRCESLRDNLWFLLDSKVSSAIAIDDRSQSQRADWLAAAAVVTSGAGERSTAEQVIGQQVMPYVDNDIRTDWLDAMRSSLAGFATAYDMVIDRMAAAPAACFESPGNLGPEPPRPSTPSAAEVPVPAPAPIVASLPADPVAAQPAPIAAPVAGPAAPMADAAPVLPTTVPALGSALGDAAVPAGAGGLGGLGDMGAGSGGPGGLGGLAGRIVDAISALLDPAADQSSDPATLDDALDDSDDDKGDALDDSDDNKSDDKSDDDAFHPVAEEDDAADGEGGEAAKPEDAQQVRPVDGPAAAPPLPVEESPPAEAPVPAGTPAGEPSPPEHGPNPTEGATPCEIAADQLPQAGQ</sequence>